<evidence type="ECO:0000256" key="4">
    <source>
        <dbReference type="ARBA" id="ARBA00007439"/>
    </source>
</evidence>
<organism evidence="8 9">
    <name type="scientific">Virgibacillus litoralis</name>
    <dbReference type="NCBI Taxonomy" id="578221"/>
    <lineage>
        <taxon>Bacteria</taxon>
        <taxon>Bacillati</taxon>
        <taxon>Bacillota</taxon>
        <taxon>Bacilli</taxon>
        <taxon>Bacillales</taxon>
        <taxon>Bacillaceae</taxon>
        <taxon>Virgibacillus</taxon>
    </lineage>
</organism>
<sequence>MEKTKFLKQIKGNLIVSCQALEDEPLHGSCIMAKMAFAATIGGAAAIRANGYQDIIAIKQETNLPIIGLVKRDYPDSSIYITPTQKEIDELLKANADMIAIDATHRKRPNGEEIQRLINYIKKHDKLVMADISTVEEGLAAVELGADCISTTLSGYTEETQRLSTGPDLELVKALCQKTEVPVIAEGRIKSPQEALVLLKNGAHSVVVGSAITRPQNITESFTEVLKTI</sequence>
<dbReference type="HAMAP" id="MF_01235">
    <property type="entry name" value="ManNAc6P_epimer"/>
    <property type="match status" value="1"/>
</dbReference>
<dbReference type="PANTHER" id="PTHR36204:SF1">
    <property type="entry name" value="N-ACETYLMANNOSAMINE-6-PHOSPHATE 2-EPIMERASE-RELATED"/>
    <property type="match status" value="1"/>
</dbReference>
<accession>A0ABS4HBZ7</accession>
<dbReference type="CDD" id="cd04729">
    <property type="entry name" value="NanE"/>
    <property type="match status" value="1"/>
</dbReference>
<dbReference type="GO" id="GO:0047465">
    <property type="term" value="F:N-acylglucosamine-6-phosphate 2-epimerase activity"/>
    <property type="evidence" value="ECO:0007669"/>
    <property type="project" value="UniProtKB-EC"/>
</dbReference>
<evidence type="ECO:0000256" key="7">
    <source>
        <dbReference type="HAMAP-Rule" id="MF_01235"/>
    </source>
</evidence>
<evidence type="ECO:0000313" key="8">
    <source>
        <dbReference type="EMBL" id="MBP1948411.1"/>
    </source>
</evidence>
<dbReference type="PANTHER" id="PTHR36204">
    <property type="entry name" value="N-ACETYLMANNOSAMINE-6-PHOSPHATE 2-EPIMERASE-RELATED"/>
    <property type="match status" value="1"/>
</dbReference>
<evidence type="ECO:0000256" key="3">
    <source>
        <dbReference type="ARBA" id="ARBA00005081"/>
    </source>
</evidence>
<evidence type="ECO:0000256" key="5">
    <source>
        <dbReference type="ARBA" id="ARBA00023235"/>
    </source>
</evidence>
<evidence type="ECO:0000256" key="2">
    <source>
        <dbReference type="ARBA" id="ARBA00002147"/>
    </source>
</evidence>
<comment type="catalytic activity">
    <reaction evidence="1 7">
        <text>an N-acyl-D-glucosamine 6-phosphate = an N-acyl-D-mannosamine 6-phosphate</text>
        <dbReference type="Rhea" id="RHEA:23932"/>
        <dbReference type="ChEBI" id="CHEBI:57599"/>
        <dbReference type="ChEBI" id="CHEBI:57666"/>
        <dbReference type="EC" id="5.1.3.9"/>
    </reaction>
</comment>
<protein>
    <recommendedName>
        <fullName evidence="7">Putative N-acetylmannosamine-6-phosphate 2-epimerase</fullName>
        <ecNumber evidence="7">5.1.3.9</ecNumber>
    </recommendedName>
    <alternativeName>
        <fullName evidence="7">ManNAc-6-P epimerase</fullName>
    </alternativeName>
</protein>
<comment type="caution">
    <text evidence="8">The sequence shown here is derived from an EMBL/GenBank/DDBJ whole genome shotgun (WGS) entry which is preliminary data.</text>
</comment>
<keyword evidence="5 7" id="KW-0413">Isomerase</keyword>
<proteinExistence type="inferred from homology"/>
<dbReference type="InterPro" id="IPR013785">
    <property type="entry name" value="Aldolase_TIM"/>
</dbReference>
<dbReference type="NCBIfam" id="NF002231">
    <property type="entry name" value="PRK01130.1"/>
    <property type="match status" value="1"/>
</dbReference>
<dbReference type="Proteomes" id="UP001519328">
    <property type="component" value="Unassembled WGS sequence"/>
</dbReference>
<dbReference type="Gene3D" id="3.20.20.70">
    <property type="entry name" value="Aldolase class I"/>
    <property type="match status" value="1"/>
</dbReference>
<dbReference type="InterPro" id="IPR011060">
    <property type="entry name" value="RibuloseP-bd_barrel"/>
</dbReference>
<name>A0ABS4HBZ7_9BACI</name>
<keyword evidence="9" id="KW-1185">Reference proteome</keyword>
<dbReference type="EC" id="5.1.3.9" evidence="7"/>
<evidence type="ECO:0000313" key="9">
    <source>
        <dbReference type="Proteomes" id="UP001519328"/>
    </source>
</evidence>
<dbReference type="InterPro" id="IPR007260">
    <property type="entry name" value="NanE"/>
</dbReference>
<keyword evidence="6 7" id="KW-0119">Carbohydrate metabolism</keyword>
<dbReference type="EMBL" id="JAGGKK010000005">
    <property type="protein sequence ID" value="MBP1948411.1"/>
    <property type="molecule type" value="Genomic_DNA"/>
</dbReference>
<evidence type="ECO:0000256" key="6">
    <source>
        <dbReference type="ARBA" id="ARBA00023277"/>
    </source>
</evidence>
<comment type="function">
    <text evidence="2 7">Converts N-acetylmannosamine-6-phosphate (ManNAc-6-P) to N-acetylglucosamine-6-phosphate (GlcNAc-6-P).</text>
</comment>
<evidence type="ECO:0000256" key="1">
    <source>
        <dbReference type="ARBA" id="ARBA00000056"/>
    </source>
</evidence>
<comment type="pathway">
    <text evidence="3 7">Amino-sugar metabolism; N-acetylneuraminate degradation; D-fructose 6-phosphate from N-acetylneuraminate: step 3/5.</text>
</comment>
<dbReference type="Pfam" id="PF04131">
    <property type="entry name" value="NanE"/>
    <property type="match status" value="1"/>
</dbReference>
<gene>
    <name evidence="7" type="primary">nanE</name>
    <name evidence="8" type="ORF">J2Z82_001347</name>
</gene>
<dbReference type="SUPFAM" id="SSF51366">
    <property type="entry name" value="Ribulose-phoshate binding barrel"/>
    <property type="match status" value="1"/>
</dbReference>
<reference evidence="8 9" key="1">
    <citation type="submission" date="2021-03" db="EMBL/GenBank/DDBJ databases">
        <title>Genomic Encyclopedia of Type Strains, Phase IV (KMG-IV): sequencing the most valuable type-strain genomes for metagenomic binning, comparative biology and taxonomic classification.</title>
        <authorList>
            <person name="Goeker M."/>
        </authorList>
    </citation>
    <scope>NUCLEOTIDE SEQUENCE [LARGE SCALE GENOMIC DNA]</scope>
    <source>
        <strain evidence="8 9">DSM 21085</strain>
    </source>
</reference>
<comment type="similarity">
    <text evidence="4 7">Belongs to the NanE family.</text>
</comment>